<dbReference type="Proteomes" id="UP000663861">
    <property type="component" value="Unassembled WGS sequence"/>
</dbReference>
<proteinExistence type="predicted"/>
<reference evidence="2" key="1">
    <citation type="submission" date="2021-01" db="EMBL/GenBank/DDBJ databases">
        <authorList>
            <person name="Kaushik A."/>
        </authorList>
    </citation>
    <scope>NUCLEOTIDE SEQUENCE</scope>
    <source>
        <strain evidence="2">AG4-RS23</strain>
    </source>
</reference>
<protein>
    <submittedName>
        <fullName evidence="2">Uncharacterized protein</fullName>
    </submittedName>
</protein>
<feature type="compositionally biased region" description="Low complexity" evidence="1">
    <location>
        <begin position="108"/>
        <end position="124"/>
    </location>
</feature>
<accession>A0A8H3CH23</accession>
<evidence type="ECO:0000313" key="2">
    <source>
        <dbReference type="EMBL" id="CAE6479586.1"/>
    </source>
</evidence>
<feature type="region of interest" description="Disordered" evidence="1">
    <location>
        <begin position="90"/>
        <end position="169"/>
    </location>
</feature>
<dbReference type="EMBL" id="CAJMWY010001997">
    <property type="protein sequence ID" value="CAE6479586.1"/>
    <property type="molecule type" value="Genomic_DNA"/>
</dbReference>
<evidence type="ECO:0000313" key="3">
    <source>
        <dbReference type="Proteomes" id="UP000663861"/>
    </source>
</evidence>
<gene>
    <name evidence="2" type="ORF">RDB_LOCUS96377</name>
</gene>
<sequence length="184" mass="19949">MSQPGDDANETELEETVFLQLIDLEGQKAELPPDEPSRSELESTYNIIEDGIKATLQSIRDGRVAKAVDDAGREPDATLLNGIAQDELRAQEERGQQLRVSIHNKNQSGSPTSSNNSGPSNPLSATNPGSSNTESPISTAADLPGPSSSQIDTEKDIPPILRLPTGRFGSGRMYCMQRIDYRRL</sequence>
<feature type="compositionally biased region" description="Polar residues" evidence="1">
    <location>
        <begin position="125"/>
        <end position="138"/>
    </location>
</feature>
<organism evidence="2 3">
    <name type="scientific">Rhizoctonia solani</name>
    <dbReference type="NCBI Taxonomy" id="456999"/>
    <lineage>
        <taxon>Eukaryota</taxon>
        <taxon>Fungi</taxon>
        <taxon>Dikarya</taxon>
        <taxon>Basidiomycota</taxon>
        <taxon>Agaricomycotina</taxon>
        <taxon>Agaricomycetes</taxon>
        <taxon>Cantharellales</taxon>
        <taxon>Ceratobasidiaceae</taxon>
        <taxon>Rhizoctonia</taxon>
    </lineage>
</organism>
<evidence type="ECO:0000256" key="1">
    <source>
        <dbReference type="SAM" id="MobiDB-lite"/>
    </source>
</evidence>
<dbReference type="AlphaFoldDB" id="A0A8H3CH23"/>
<name>A0A8H3CH23_9AGAM</name>
<comment type="caution">
    <text evidence="2">The sequence shown here is derived from an EMBL/GenBank/DDBJ whole genome shotgun (WGS) entry which is preliminary data.</text>
</comment>